<sequence>MRRSQNRAVAIAASKHKALQARILMGTAMLASLGLLLLLISP</sequence>
<evidence type="ECO:0000256" key="1">
    <source>
        <dbReference type="SAM" id="Phobius"/>
    </source>
</evidence>
<keyword evidence="1" id="KW-0812">Transmembrane</keyword>
<organism evidence="2 3">
    <name type="scientific">Pelagibacterium luteolum</name>
    <dbReference type="NCBI Taxonomy" id="440168"/>
    <lineage>
        <taxon>Bacteria</taxon>
        <taxon>Pseudomonadati</taxon>
        <taxon>Pseudomonadota</taxon>
        <taxon>Alphaproteobacteria</taxon>
        <taxon>Hyphomicrobiales</taxon>
        <taxon>Devosiaceae</taxon>
        <taxon>Pelagibacterium</taxon>
    </lineage>
</organism>
<evidence type="ECO:0000313" key="3">
    <source>
        <dbReference type="Proteomes" id="UP000199495"/>
    </source>
</evidence>
<proteinExistence type="predicted"/>
<dbReference type="RefSeq" id="WP_280139115.1">
    <property type="nucleotide sequence ID" value="NZ_FNCS01000003.1"/>
</dbReference>
<keyword evidence="3" id="KW-1185">Reference proteome</keyword>
<reference evidence="2 3" key="1">
    <citation type="submission" date="2016-10" db="EMBL/GenBank/DDBJ databases">
        <authorList>
            <person name="de Groot N.N."/>
        </authorList>
    </citation>
    <scope>NUCLEOTIDE SEQUENCE [LARGE SCALE GENOMIC DNA]</scope>
    <source>
        <strain evidence="2 3">CGMCC 1.10267</strain>
    </source>
</reference>
<dbReference type="STRING" id="440168.SAMN04487974_10356"/>
<dbReference type="EMBL" id="FNCS01000003">
    <property type="protein sequence ID" value="SDG46654.1"/>
    <property type="molecule type" value="Genomic_DNA"/>
</dbReference>
<protein>
    <submittedName>
        <fullName evidence="2">Uncharacterized protein</fullName>
    </submittedName>
</protein>
<keyword evidence="1" id="KW-1133">Transmembrane helix</keyword>
<feature type="transmembrane region" description="Helical" evidence="1">
    <location>
        <begin position="21"/>
        <end position="40"/>
    </location>
</feature>
<gene>
    <name evidence="2" type="ORF">SAMN04487974_10356</name>
</gene>
<keyword evidence="1" id="KW-0472">Membrane</keyword>
<dbReference type="AlphaFoldDB" id="A0A1G7UGN5"/>
<accession>A0A1G7UGN5</accession>
<evidence type="ECO:0000313" key="2">
    <source>
        <dbReference type="EMBL" id="SDG46654.1"/>
    </source>
</evidence>
<dbReference type="Proteomes" id="UP000199495">
    <property type="component" value="Unassembled WGS sequence"/>
</dbReference>
<name>A0A1G7UGN5_9HYPH</name>